<name>A0A7S0YRF1_9CRYP</name>
<protein>
    <submittedName>
        <fullName evidence="1">Uncharacterized protein</fullName>
    </submittedName>
</protein>
<accession>A0A7S0YRF1</accession>
<organism evidence="1">
    <name type="scientific">Hemiselmis tepida</name>
    <dbReference type="NCBI Taxonomy" id="464990"/>
    <lineage>
        <taxon>Eukaryota</taxon>
        <taxon>Cryptophyceae</taxon>
        <taxon>Cryptomonadales</taxon>
        <taxon>Hemiselmidaceae</taxon>
        <taxon>Hemiselmis</taxon>
    </lineage>
</organism>
<evidence type="ECO:0000313" key="1">
    <source>
        <dbReference type="EMBL" id="CAD8789360.1"/>
    </source>
</evidence>
<sequence>MGLGVFQRDYFANHPVYLDKEQNMLKMFGVKLTCCDLCGLIPKMFEMSARLKSKGGVDGNLNNGDGSVQGGVLVLGRGGKNPTFQQEYLGKAVNKEQVANDVRKALV</sequence>
<proteinExistence type="predicted"/>
<reference evidence="1" key="1">
    <citation type="submission" date="2021-01" db="EMBL/GenBank/DDBJ databases">
        <authorList>
            <person name="Corre E."/>
            <person name="Pelletier E."/>
            <person name="Niang G."/>
            <person name="Scheremetjew M."/>
            <person name="Finn R."/>
            <person name="Kale V."/>
            <person name="Holt S."/>
            <person name="Cochrane G."/>
            <person name="Meng A."/>
            <person name="Brown T."/>
            <person name="Cohen L."/>
        </authorList>
    </citation>
    <scope>NUCLEOTIDE SEQUENCE</scope>
    <source>
        <strain evidence="1">CCMP443</strain>
    </source>
</reference>
<dbReference type="EMBL" id="HBFN01009810">
    <property type="protein sequence ID" value="CAD8789360.1"/>
    <property type="molecule type" value="Transcribed_RNA"/>
</dbReference>
<gene>
    <name evidence="1" type="ORF">HTEP1355_LOCUS5686</name>
</gene>
<dbReference type="AlphaFoldDB" id="A0A7S0YRF1"/>